<comment type="caution">
    <text evidence="1">The sequence shown here is derived from an EMBL/GenBank/DDBJ whole genome shotgun (WGS) entry which is preliminary data.</text>
</comment>
<dbReference type="EMBL" id="RQZG01000018">
    <property type="protein sequence ID" value="RRD03559.1"/>
    <property type="molecule type" value="Genomic_DNA"/>
</dbReference>
<dbReference type="Proteomes" id="UP000280819">
    <property type="component" value="Unassembled WGS sequence"/>
</dbReference>
<proteinExistence type="predicted"/>
<organism evidence="1 2">
    <name type="scientific">Arachnia propionica</name>
    <dbReference type="NCBI Taxonomy" id="1750"/>
    <lineage>
        <taxon>Bacteria</taxon>
        <taxon>Bacillati</taxon>
        <taxon>Actinomycetota</taxon>
        <taxon>Actinomycetes</taxon>
        <taxon>Propionibacteriales</taxon>
        <taxon>Propionibacteriaceae</taxon>
        <taxon>Arachnia</taxon>
    </lineage>
</organism>
<name>A0A3P1T2H1_9ACTN</name>
<gene>
    <name evidence="1" type="ORF">EII34_13275</name>
</gene>
<sequence length="742" mass="80268">MSTWRTERFTQLLDETTWRDLPERLATLDDERAGAARGLPKALPALRKAVDRSGRPDRGLNLLLAVVHLDGTVQQAITSTSSWWFLRLSPEQLELVRRELAARGKDWVAAFVEVALDEIAFNPPFVRDLLADVGLPQPHHPGLLIDPGFQADWPSPGRAWERNFLATCSFPDLLTTPWSATRTQAEYHDQIRHRLAELRQVEPWDDETLAAALVEALGRDKDPRPAITWLDLLDLGHLLGPHLDRLLTLLPQLSGAPATWLRTTLLGLELDDDQVSVLALDTLVRREKGPKLAVLERLRSLSSPTADLTGTVAALLDDRSPDVQRAAQALLESWQEPAPTTPAPELWRAPSGPPAVVAAAENPELPILLQGLCAYPHPFPVEVDRVLDALVAAADDDGAEQVSALVRREFDGRRARHPLWTVLDHWSRGRDPMAGLRLGPFQQVAALRAADVVARLGRIPRLLSTTHADRPWLEIGEVAARARDWAEAGEPLIRSDVAVALSRLDPREPGECPAVPLDGGGSLADAVALWRADGWEAAERSLVPEWAGYAPPTHFGFEGEAVWLCPARLGPVIRRIDTDLGQDRTGEAAERCARAVDLARPVTGALAGCALRVAAAVPTGLRELVAAALLTAWDEERLDGASLAAAWPGDGSLPVARIVWLLTRIADEGGLAGVWPLMAVMAEQVAGADRLPPGAAPLLELVARLAPSVPEPTELPKVAALAASGARSKSAAAARAIVKALR</sequence>
<accession>A0A3P1T2H1</accession>
<dbReference type="AlphaFoldDB" id="A0A3P1T2H1"/>
<evidence type="ECO:0000313" key="2">
    <source>
        <dbReference type="Proteomes" id="UP000280819"/>
    </source>
</evidence>
<reference evidence="1 2" key="1">
    <citation type="submission" date="2018-11" db="EMBL/GenBank/DDBJ databases">
        <title>Genomes From Bacteria Associated with the Canine Oral Cavity: a Test Case for Automated Genome-Based Taxonomic Assignment.</title>
        <authorList>
            <person name="Coil D.A."/>
            <person name="Jospin G."/>
            <person name="Darling A.E."/>
            <person name="Wallis C."/>
            <person name="Davis I.J."/>
            <person name="Harris S."/>
            <person name="Eisen J.A."/>
            <person name="Holcombe L.J."/>
            <person name="O'Flynn C."/>
        </authorList>
    </citation>
    <scope>NUCLEOTIDE SEQUENCE [LARGE SCALE GENOMIC DNA]</scope>
    <source>
        <strain evidence="1 2">OH887_COT-365</strain>
    </source>
</reference>
<evidence type="ECO:0000313" key="1">
    <source>
        <dbReference type="EMBL" id="RRD03559.1"/>
    </source>
</evidence>
<dbReference type="RefSeq" id="WP_124845651.1">
    <property type="nucleotide sequence ID" value="NZ_RQZG01000018.1"/>
</dbReference>
<protein>
    <submittedName>
        <fullName evidence="1">Uncharacterized protein</fullName>
    </submittedName>
</protein>
<dbReference type="OrthoDB" id="134501at2"/>